<dbReference type="GO" id="GO:0006508">
    <property type="term" value="P:proteolysis"/>
    <property type="evidence" value="ECO:0007669"/>
    <property type="project" value="InterPro"/>
</dbReference>
<dbReference type="RefSeq" id="WP_113744587.1">
    <property type="nucleotide sequence ID" value="NZ_UAPU01000005.1"/>
</dbReference>
<dbReference type="Proteomes" id="UP000250086">
    <property type="component" value="Unassembled WGS sequence"/>
</dbReference>
<dbReference type="InterPro" id="IPR009045">
    <property type="entry name" value="Zn_M74/Hedgehog-like"/>
</dbReference>
<keyword evidence="2" id="KW-0378">Hydrolase</keyword>
<evidence type="ECO:0000313" key="3">
    <source>
        <dbReference type="Proteomes" id="UP000250086"/>
    </source>
</evidence>
<dbReference type="SUPFAM" id="SSF55166">
    <property type="entry name" value="Hedgehog/DD-peptidase"/>
    <property type="match status" value="1"/>
</dbReference>
<organism evidence="2 3">
    <name type="scientific">Anaerobiospirillum thomasii</name>
    <dbReference type="NCBI Taxonomy" id="179995"/>
    <lineage>
        <taxon>Bacteria</taxon>
        <taxon>Pseudomonadati</taxon>
        <taxon>Pseudomonadota</taxon>
        <taxon>Gammaproteobacteria</taxon>
        <taxon>Aeromonadales</taxon>
        <taxon>Succinivibrionaceae</taxon>
        <taxon>Anaerobiospirillum</taxon>
    </lineage>
</organism>
<dbReference type="InterPro" id="IPR052179">
    <property type="entry name" value="DD-CPase-like"/>
</dbReference>
<dbReference type="Pfam" id="PF02557">
    <property type="entry name" value="VanY"/>
    <property type="match status" value="1"/>
</dbReference>
<dbReference type="InterPro" id="IPR003709">
    <property type="entry name" value="VanY-like_core_dom"/>
</dbReference>
<protein>
    <submittedName>
        <fullName evidence="2">D-alanyl-D-alanine carboxypeptidase</fullName>
    </submittedName>
</protein>
<name>A0A2X0WNE3_9GAMM</name>
<feature type="domain" description="D-alanyl-D-alanine carboxypeptidase-like core" evidence="1">
    <location>
        <begin position="25"/>
        <end position="177"/>
    </location>
</feature>
<dbReference type="Gene3D" id="3.30.1380.10">
    <property type="match status" value="1"/>
</dbReference>
<dbReference type="GO" id="GO:0004180">
    <property type="term" value="F:carboxypeptidase activity"/>
    <property type="evidence" value="ECO:0007669"/>
    <property type="project" value="UniProtKB-KW"/>
</dbReference>
<keyword evidence="3" id="KW-1185">Reference proteome</keyword>
<gene>
    <name evidence="2" type="ORF">NCTC13093_01943</name>
</gene>
<accession>A0A2X0WNE3</accession>
<evidence type="ECO:0000313" key="2">
    <source>
        <dbReference type="EMBL" id="SPT70527.1"/>
    </source>
</evidence>
<dbReference type="AlphaFoldDB" id="A0A2X0WNE3"/>
<reference evidence="2 3" key="1">
    <citation type="submission" date="2018-06" db="EMBL/GenBank/DDBJ databases">
        <authorList>
            <consortium name="Pathogen Informatics"/>
            <person name="Doyle S."/>
        </authorList>
    </citation>
    <scope>NUCLEOTIDE SEQUENCE [LARGE SCALE GENOMIC DNA]</scope>
    <source>
        <strain evidence="2 3">NCTC13093</strain>
    </source>
</reference>
<evidence type="ECO:0000259" key="1">
    <source>
        <dbReference type="Pfam" id="PF02557"/>
    </source>
</evidence>
<dbReference type="OrthoDB" id="9792074at2"/>
<dbReference type="CDD" id="cd14847">
    <property type="entry name" value="DD-carboxypeptidase_like"/>
    <property type="match status" value="1"/>
</dbReference>
<dbReference type="EMBL" id="UAPV01000001">
    <property type="protein sequence ID" value="SPT70527.1"/>
    <property type="molecule type" value="Genomic_DNA"/>
</dbReference>
<keyword evidence="2" id="KW-0121">Carboxypeptidase</keyword>
<dbReference type="PANTHER" id="PTHR34385">
    <property type="entry name" value="D-ALANYL-D-ALANINE CARBOXYPEPTIDASE"/>
    <property type="match status" value="1"/>
</dbReference>
<keyword evidence="2" id="KW-0645">Protease</keyword>
<proteinExistence type="predicted"/>
<sequence>MQITKDMVMGLEQTHLIDIDTNQKASAEAFLALCDLKKRLAAHGFVLDIASAFRPFSRQMEIFNAKYNMQRKVFDRDNNELNLENMSPMQRVEAICIFSSVPGFSRHHFGSDFDIYSKDLLPEGSSLALASYEYTQGGYFYEMHQALVEYMAEYDFFMPYTGDNSIGFEPWHISYYPSATKCLEVFDFDYACDHLKSLKYPWSESVCIYLQDKYRQMLAY</sequence>
<dbReference type="PANTHER" id="PTHR34385:SF1">
    <property type="entry name" value="PEPTIDOGLYCAN L-ALANYL-D-GLUTAMATE ENDOPEPTIDASE CWLK"/>
    <property type="match status" value="1"/>
</dbReference>